<proteinExistence type="predicted"/>
<protein>
    <recommendedName>
        <fullName evidence="1">C2H2-type domain-containing protein</fullName>
    </recommendedName>
</protein>
<evidence type="ECO:0000259" key="1">
    <source>
        <dbReference type="PROSITE" id="PS00028"/>
    </source>
</evidence>
<gene>
    <name evidence="2" type="ORF">PMAYCL1PPCAC_00484</name>
</gene>
<dbReference type="Proteomes" id="UP001328107">
    <property type="component" value="Unassembled WGS sequence"/>
</dbReference>
<feature type="non-terminal residue" evidence="2">
    <location>
        <position position="78"/>
    </location>
</feature>
<evidence type="ECO:0000313" key="2">
    <source>
        <dbReference type="EMBL" id="GMR30289.1"/>
    </source>
</evidence>
<dbReference type="InterPro" id="IPR036236">
    <property type="entry name" value="Znf_C2H2_sf"/>
</dbReference>
<name>A0AAN5C630_9BILA</name>
<dbReference type="AlphaFoldDB" id="A0AAN5C630"/>
<evidence type="ECO:0000313" key="3">
    <source>
        <dbReference type="Proteomes" id="UP001328107"/>
    </source>
</evidence>
<keyword evidence="3" id="KW-1185">Reference proteome</keyword>
<comment type="caution">
    <text evidence="2">The sequence shown here is derived from an EMBL/GenBank/DDBJ whole genome shotgun (WGS) entry which is preliminary data.</text>
</comment>
<dbReference type="SUPFAM" id="SSF57667">
    <property type="entry name" value="beta-beta-alpha zinc fingers"/>
    <property type="match status" value="1"/>
</dbReference>
<dbReference type="PROSITE" id="PS00028">
    <property type="entry name" value="ZINC_FINGER_C2H2_1"/>
    <property type="match status" value="1"/>
</dbReference>
<sequence>VEKMKEKDFFCCDLCQEAFFNYKQALIHFTSAEHCGKETKAVKNSGVTRVRGVLDSFTKLPARLAKEDAIKELNRFKT</sequence>
<dbReference type="InterPro" id="IPR013087">
    <property type="entry name" value="Znf_C2H2_type"/>
</dbReference>
<dbReference type="EMBL" id="BTRK01000001">
    <property type="protein sequence ID" value="GMR30289.1"/>
    <property type="molecule type" value="Genomic_DNA"/>
</dbReference>
<feature type="domain" description="C2H2-type" evidence="1">
    <location>
        <begin position="11"/>
        <end position="34"/>
    </location>
</feature>
<accession>A0AAN5C630</accession>
<feature type="non-terminal residue" evidence="2">
    <location>
        <position position="1"/>
    </location>
</feature>
<reference evidence="3" key="1">
    <citation type="submission" date="2022-10" db="EMBL/GenBank/DDBJ databases">
        <title>Genome assembly of Pristionchus species.</title>
        <authorList>
            <person name="Yoshida K."/>
            <person name="Sommer R.J."/>
        </authorList>
    </citation>
    <scope>NUCLEOTIDE SEQUENCE [LARGE SCALE GENOMIC DNA]</scope>
    <source>
        <strain evidence="3">RS5460</strain>
    </source>
</reference>
<organism evidence="2 3">
    <name type="scientific">Pristionchus mayeri</name>
    <dbReference type="NCBI Taxonomy" id="1317129"/>
    <lineage>
        <taxon>Eukaryota</taxon>
        <taxon>Metazoa</taxon>
        <taxon>Ecdysozoa</taxon>
        <taxon>Nematoda</taxon>
        <taxon>Chromadorea</taxon>
        <taxon>Rhabditida</taxon>
        <taxon>Rhabditina</taxon>
        <taxon>Diplogasteromorpha</taxon>
        <taxon>Diplogasteroidea</taxon>
        <taxon>Neodiplogasteridae</taxon>
        <taxon>Pristionchus</taxon>
    </lineage>
</organism>